<dbReference type="RefSeq" id="WP_163243584.1">
    <property type="nucleotide sequence ID" value="NZ_JAAIWN010000092.1"/>
</dbReference>
<reference evidence="2 3" key="1">
    <citation type="submission" date="2020-02" db="EMBL/GenBank/DDBJ databases">
        <title>Bacillus aquiflavi sp. nov., isolated from yellow water of strong flavor Chinese baijiu in Yibin region of China.</title>
        <authorList>
            <person name="Xie J."/>
        </authorList>
    </citation>
    <scope>NUCLEOTIDE SEQUENCE [LARGE SCALE GENOMIC DNA]</scope>
    <source>
        <strain evidence="2 3">3H-10</strain>
    </source>
</reference>
<gene>
    <name evidence="2" type="ORF">G4D64_17215</name>
    <name evidence="1" type="ORF">H1Z61_17265</name>
</gene>
<organism evidence="2 3">
    <name type="scientific">Bacillus aquiflavi</name>
    <dbReference type="NCBI Taxonomy" id="2672567"/>
    <lineage>
        <taxon>Bacteria</taxon>
        <taxon>Bacillati</taxon>
        <taxon>Bacillota</taxon>
        <taxon>Bacilli</taxon>
        <taxon>Bacillales</taxon>
        <taxon>Bacillaceae</taxon>
        <taxon>Bacillus</taxon>
    </lineage>
</organism>
<protein>
    <submittedName>
        <fullName evidence="2">Uncharacterized protein</fullName>
    </submittedName>
</protein>
<evidence type="ECO:0000313" key="2">
    <source>
        <dbReference type="EMBL" id="NEY83183.1"/>
    </source>
</evidence>
<dbReference type="EMBL" id="JACEIO010000088">
    <property type="protein sequence ID" value="MBA4538824.1"/>
    <property type="molecule type" value="Genomic_DNA"/>
</dbReference>
<dbReference type="Proteomes" id="UP000472971">
    <property type="component" value="Unassembled WGS sequence"/>
</dbReference>
<accession>A0A6B3W5F1</accession>
<dbReference type="EMBL" id="JAAIWN010000092">
    <property type="protein sequence ID" value="NEY83183.1"/>
    <property type="molecule type" value="Genomic_DNA"/>
</dbReference>
<evidence type="ECO:0000313" key="1">
    <source>
        <dbReference type="EMBL" id="MBA4538824.1"/>
    </source>
</evidence>
<comment type="caution">
    <text evidence="2">The sequence shown here is derived from an EMBL/GenBank/DDBJ whole genome shotgun (WGS) entry which is preliminary data.</text>
</comment>
<dbReference type="AlphaFoldDB" id="A0A6B3W5F1"/>
<reference evidence="1 4" key="2">
    <citation type="submission" date="2020-07" db="EMBL/GenBank/DDBJ databases">
        <authorList>
            <person name="Feng H."/>
        </authorList>
    </citation>
    <scope>NUCLEOTIDE SEQUENCE [LARGE SCALE GENOMIC DNA]</scope>
    <source>
        <strain evidence="4">s-12</strain>
        <strain evidence="1">S-12</strain>
    </source>
</reference>
<proteinExistence type="predicted"/>
<evidence type="ECO:0000313" key="3">
    <source>
        <dbReference type="Proteomes" id="UP000472971"/>
    </source>
</evidence>
<name>A0A6B3W5F1_9BACI</name>
<dbReference type="Proteomes" id="UP000570010">
    <property type="component" value="Unassembled WGS sequence"/>
</dbReference>
<sequence length="67" mass="7782">MKGTAVLFQDDQTVTFLENVDRSVFEEIKKQCGCENCNCKIENKTVEFGSISPVFWCQDEVDWDYGY</sequence>
<keyword evidence="3" id="KW-1185">Reference proteome</keyword>
<evidence type="ECO:0000313" key="4">
    <source>
        <dbReference type="Proteomes" id="UP000570010"/>
    </source>
</evidence>